<name>L9XKH8_9EURY</name>
<dbReference type="Proteomes" id="UP000011602">
    <property type="component" value="Unassembled WGS sequence"/>
</dbReference>
<feature type="region of interest" description="Disordered" evidence="1">
    <location>
        <begin position="28"/>
        <end position="71"/>
    </location>
</feature>
<dbReference type="PROSITE" id="PS51257">
    <property type="entry name" value="PROKAR_LIPOPROTEIN"/>
    <property type="match status" value="1"/>
</dbReference>
<reference evidence="2 3" key="1">
    <citation type="journal article" date="2014" name="PLoS Genet.">
        <title>Phylogenetically driven sequencing of extremely halophilic archaea reveals strategies for static and dynamic osmo-response.</title>
        <authorList>
            <person name="Becker E.A."/>
            <person name="Seitzer P.M."/>
            <person name="Tritt A."/>
            <person name="Larsen D."/>
            <person name="Krusor M."/>
            <person name="Yao A.I."/>
            <person name="Wu D."/>
            <person name="Madern D."/>
            <person name="Eisen J.A."/>
            <person name="Darling A.E."/>
            <person name="Facciotti M.T."/>
        </authorList>
    </citation>
    <scope>NUCLEOTIDE SEQUENCE [LARGE SCALE GENOMIC DNA]</scope>
    <source>
        <strain evidence="2 3">JCM 12255</strain>
    </source>
</reference>
<feature type="compositionally biased region" description="Basic and acidic residues" evidence="1">
    <location>
        <begin position="334"/>
        <end position="343"/>
    </location>
</feature>
<keyword evidence="3" id="KW-1185">Reference proteome</keyword>
<organism evidence="2 3">
    <name type="scientific">Natronolimnohabitans innermongolicus JCM 12255</name>
    <dbReference type="NCBI Taxonomy" id="1227499"/>
    <lineage>
        <taxon>Archaea</taxon>
        <taxon>Methanobacteriati</taxon>
        <taxon>Methanobacteriota</taxon>
        <taxon>Stenosarchaea group</taxon>
        <taxon>Halobacteria</taxon>
        <taxon>Halobacteriales</taxon>
        <taxon>Natrialbaceae</taxon>
        <taxon>Natronolimnohabitans</taxon>
    </lineage>
</organism>
<protein>
    <recommendedName>
        <fullName evidence="4">Lipoprotein</fullName>
    </recommendedName>
</protein>
<proteinExistence type="predicted"/>
<sequence>MMTKRSRRTVLCGSAGLLALSAGCLSDAGLSDDGNGDENDPGAGGNGDENDDPEESTGKTSIDDVAFGFTAGPGAAPSGTLFASDGVATSWLEAHGLEDDQLTEFVAETDFENAAVVALEADAPTPCHELALETTDLEGADEDAALEITAEVRADDADDAMGCAQVESVVGRLVRAPIDADATVSVTITDRDGDERAFEIDGAADGSFDVTETIDAAQFEYGTVPTEPDGALLSAADRTLEWLGDRDLDDEYADFVDATDFESADVVALEADAPTRCYELVLEAASLDGRGALDLEAAVSDESTEDELCGEAEQTVGLLVRTPVASDSVSATLTDRDGDDHSIELSADDATDA</sequence>
<evidence type="ECO:0000313" key="2">
    <source>
        <dbReference type="EMBL" id="ELY62072.1"/>
    </source>
</evidence>
<dbReference type="eggNOG" id="arCOG08152">
    <property type="taxonomic scope" value="Archaea"/>
</dbReference>
<comment type="caution">
    <text evidence="2">The sequence shown here is derived from an EMBL/GenBank/DDBJ whole genome shotgun (WGS) entry which is preliminary data.</text>
</comment>
<dbReference type="AlphaFoldDB" id="L9XKH8"/>
<gene>
    <name evidence="2" type="ORF">C493_01040</name>
</gene>
<feature type="region of interest" description="Disordered" evidence="1">
    <location>
        <begin position="329"/>
        <end position="353"/>
    </location>
</feature>
<dbReference type="EMBL" id="AOHZ01000004">
    <property type="protein sequence ID" value="ELY62072.1"/>
    <property type="molecule type" value="Genomic_DNA"/>
</dbReference>
<accession>L9XKH8</accession>
<evidence type="ECO:0008006" key="4">
    <source>
        <dbReference type="Google" id="ProtNLM"/>
    </source>
</evidence>
<evidence type="ECO:0000256" key="1">
    <source>
        <dbReference type="SAM" id="MobiDB-lite"/>
    </source>
</evidence>
<evidence type="ECO:0000313" key="3">
    <source>
        <dbReference type="Proteomes" id="UP000011602"/>
    </source>
</evidence>